<feature type="transmembrane region" description="Helical" evidence="12">
    <location>
        <begin position="179"/>
        <end position="202"/>
    </location>
</feature>
<keyword evidence="6" id="KW-0375">Hydrogen ion transport</keyword>
<proteinExistence type="inferred from homology"/>
<feature type="compositionally biased region" description="Acidic residues" evidence="11">
    <location>
        <begin position="1"/>
        <end position="12"/>
    </location>
</feature>
<feature type="transmembrane region" description="Helical" evidence="12">
    <location>
        <begin position="101"/>
        <end position="119"/>
    </location>
</feature>
<dbReference type="EMBL" id="CAWYQH010000097">
    <property type="protein sequence ID" value="CAK8683682.1"/>
    <property type="molecule type" value="Genomic_DNA"/>
</dbReference>
<comment type="subcellular location">
    <subcellularLocation>
        <location evidence="1">Cell membrane</location>
        <topology evidence="1">Multi-pass membrane protein</topology>
    </subcellularLocation>
</comment>
<evidence type="ECO:0000256" key="10">
    <source>
        <dbReference type="ARBA" id="ARBA00023303"/>
    </source>
</evidence>
<feature type="transmembrane region" description="Helical" evidence="12">
    <location>
        <begin position="420"/>
        <end position="445"/>
    </location>
</feature>
<evidence type="ECO:0000256" key="2">
    <source>
        <dbReference type="ARBA" id="ARBA00006513"/>
    </source>
</evidence>
<gene>
    <name evidence="13" type="ORF">CVLEPA_LOCUS14727</name>
</gene>
<feature type="transmembrane region" description="Helical" evidence="12">
    <location>
        <begin position="457"/>
        <end position="482"/>
    </location>
</feature>
<reference evidence="13 14" key="1">
    <citation type="submission" date="2024-02" db="EMBL/GenBank/DDBJ databases">
        <authorList>
            <person name="Daric V."/>
            <person name="Darras S."/>
        </authorList>
    </citation>
    <scope>NUCLEOTIDE SEQUENCE [LARGE SCALE GENOMIC DNA]</scope>
</reference>
<evidence type="ECO:0000256" key="1">
    <source>
        <dbReference type="ARBA" id="ARBA00004651"/>
    </source>
</evidence>
<feature type="region of interest" description="Disordered" evidence="11">
    <location>
        <begin position="1"/>
        <end position="37"/>
    </location>
</feature>
<dbReference type="Proteomes" id="UP001642483">
    <property type="component" value="Unassembled WGS sequence"/>
</dbReference>
<keyword evidence="4" id="KW-1003">Cell membrane</keyword>
<dbReference type="PANTHER" id="PTHR21522:SF32">
    <property type="entry name" value="OTOPETRIN-2"/>
    <property type="match status" value="1"/>
</dbReference>
<evidence type="ECO:0000256" key="9">
    <source>
        <dbReference type="ARBA" id="ARBA00023136"/>
    </source>
</evidence>
<keyword evidence="8" id="KW-0406">Ion transport</keyword>
<comment type="similarity">
    <text evidence="2">Belongs to the otopetrin family.</text>
</comment>
<name>A0ABP0FY53_CLALP</name>
<feature type="transmembrane region" description="Helical" evidence="12">
    <location>
        <begin position="714"/>
        <end position="737"/>
    </location>
</feature>
<keyword evidence="7 12" id="KW-1133">Transmembrane helix</keyword>
<feature type="transmembrane region" description="Helical" evidence="12">
    <location>
        <begin position="244"/>
        <end position="266"/>
    </location>
</feature>
<dbReference type="PANTHER" id="PTHR21522">
    <property type="entry name" value="PROTON CHANNEL OTOP"/>
    <property type="match status" value="1"/>
</dbReference>
<keyword evidence="9 12" id="KW-0472">Membrane</keyword>
<keyword evidence="14" id="KW-1185">Reference proteome</keyword>
<feature type="transmembrane region" description="Helical" evidence="12">
    <location>
        <begin position="488"/>
        <end position="514"/>
    </location>
</feature>
<feature type="transmembrane region" description="Helical" evidence="12">
    <location>
        <begin position="214"/>
        <end position="232"/>
    </location>
</feature>
<keyword evidence="3" id="KW-0813">Transport</keyword>
<evidence type="ECO:0000256" key="12">
    <source>
        <dbReference type="SAM" id="Phobius"/>
    </source>
</evidence>
<evidence type="ECO:0000256" key="6">
    <source>
        <dbReference type="ARBA" id="ARBA00022781"/>
    </source>
</evidence>
<evidence type="ECO:0000256" key="5">
    <source>
        <dbReference type="ARBA" id="ARBA00022692"/>
    </source>
</evidence>
<keyword evidence="10" id="KW-0407">Ion channel</keyword>
<evidence type="ECO:0000256" key="4">
    <source>
        <dbReference type="ARBA" id="ARBA00022475"/>
    </source>
</evidence>
<evidence type="ECO:0000313" key="13">
    <source>
        <dbReference type="EMBL" id="CAK8683682.1"/>
    </source>
</evidence>
<dbReference type="Pfam" id="PF03189">
    <property type="entry name" value="Otopetrin"/>
    <property type="match status" value="2"/>
</dbReference>
<feature type="transmembrane region" description="Helical" evidence="12">
    <location>
        <begin position="688"/>
        <end position="708"/>
    </location>
</feature>
<feature type="compositionally biased region" description="Basic and acidic residues" evidence="11">
    <location>
        <begin position="24"/>
        <end position="35"/>
    </location>
</feature>
<sequence length="759" mass="85300">MTADAETQEENNEQPNAQTTSYKDFSENKNKHADKSGLTSTTFATKSTFGLRTEQQIDQVDENHYVFRRGSTQIHVQTYAASSASDVIDESDEESLKHSSITLFSILLGMLILIITLVIKLSSSITNRVDYYVSQVYVLTLFAMGFTWTSYYSFVGLLRHGLQLKFSKNNQSSNRWLKGVVILFGFGIVLKDGLEFLSYLAIDISQCKQNQISAALSMLNILFVLSQVRYLFRFSKVYIRNCNGGSRTGLMYIISVNLSIWIMAIIDETLHALNSSSSSDDTHDEHEESTTHIQTATQIWNGSGAAELKSSSEHGSDDSCTCHTDFCNIVDIAEKFLFPFVIEFSLVASCLLYVTWSNVGKQPPPCEGVVKPSYKLHNSYSGMFFGAVVFFTCVIFIILLGTSSSNDADKDYFTESQQLVLYNSFLIGVESCMLLACIAGFYLFLRNRRPLEESLMLDKVLLMICLLGPLTLNMFSLTAVITSSENKIPTWALTVVQPLIDIIQSILQIILILYGMRREPVTSASSKEIAADLRHGIHEHLRRHNSDDGQQSSSTVTFNNKTYLRSRRNSITSVVSRLANAQAQQNLTVDIAGLHGHLPQTNQAFVADEEIKRRVEIQETPQIVITSEDDDSVQEQNNGLEDKPQDTVNRDDELRDIEASNNELPLDKQAIYKIVTETRLARPTGERLVVRGVILFLLICNATLWLFMSLDGTAFTVYTFQSIFYGEGAWTTILMICRPLNIFFRMHSAGCLFEIWSFA</sequence>
<evidence type="ECO:0000256" key="8">
    <source>
        <dbReference type="ARBA" id="ARBA00023065"/>
    </source>
</evidence>
<dbReference type="InterPro" id="IPR004878">
    <property type="entry name" value="Otopetrin"/>
</dbReference>
<protein>
    <recommendedName>
        <fullName evidence="15">Otopetrin-2</fullName>
    </recommendedName>
</protein>
<accession>A0ABP0FY53</accession>
<feature type="transmembrane region" description="Helical" evidence="12">
    <location>
        <begin position="336"/>
        <end position="359"/>
    </location>
</feature>
<feature type="transmembrane region" description="Helical" evidence="12">
    <location>
        <begin position="131"/>
        <end position="158"/>
    </location>
</feature>
<comment type="caution">
    <text evidence="13">The sequence shown here is derived from an EMBL/GenBank/DDBJ whole genome shotgun (WGS) entry which is preliminary data.</text>
</comment>
<evidence type="ECO:0000256" key="3">
    <source>
        <dbReference type="ARBA" id="ARBA00022448"/>
    </source>
</evidence>
<feature type="transmembrane region" description="Helical" evidence="12">
    <location>
        <begin position="380"/>
        <end position="400"/>
    </location>
</feature>
<evidence type="ECO:0000256" key="7">
    <source>
        <dbReference type="ARBA" id="ARBA00022989"/>
    </source>
</evidence>
<feature type="compositionally biased region" description="Polar residues" evidence="11">
    <location>
        <begin position="13"/>
        <end position="23"/>
    </location>
</feature>
<keyword evidence="5 12" id="KW-0812">Transmembrane</keyword>
<evidence type="ECO:0008006" key="15">
    <source>
        <dbReference type="Google" id="ProtNLM"/>
    </source>
</evidence>
<evidence type="ECO:0000256" key="11">
    <source>
        <dbReference type="SAM" id="MobiDB-lite"/>
    </source>
</evidence>
<evidence type="ECO:0000313" key="14">
    <source>
        <dbReference type="Proteomes" id="UP001642483"/>
    </source>
</evidence>
<feature type="region of interest" description="Disordered" evidence="11">
    <location>
        <begin position="622"/>
        <end position="647"/>
    </location>
</feature>
<organism evidence="13 14">
    <name type="scientific">Clavelina lepadiformis</name>
    <name type="common">Light-bulb sea squirt</name>
    <name type="synonym">Ascidia lepadiformis</name>
    <dbReference type="NCBI Taxonomy" id="159417"/>
    <lineage>
        <taxon>Eukaryota</taxon>
        <taxon>Metazoa</taxon>
        <taxon>Chordata</taxon>
        <taxon>Tunicata</taxon>
        <taxon>Ascidiacea</taxon>
        <taxon>Aplousobranchia</taxon>
        <taxon>Clavelinidae</taxon>
        <taxon>Clavelina</taxon>
    </lineage>
</organism>